<reference evidence="1 2" key="1">
    <citation type="submission" date="2016-10" db="EMBL/GenBank/DDBJ databases">
        <authorList>
            <person name="de Groot N.N."/>
        </authorList>
    </citation>
    <scope>NUCLEOTIDE SEQUENCE [LARGE SCALE GENOMIC DNA]</scope>
    <source>
        <strain evidence="1 2">CGMCC 1.6502</strain>
    </source>
</reference>
<dbReference type="EMBL" id="FNFL01000005">
    <property type="protein sequence ID" value="SDK37426.1"/>
    <property type="molecule type" value="Genomic_DNA"/>
</dbReference>
<dbReference type="RefSeq" id="WP_175559375.1">
    <property type="nucleotide sequence ID" value="NZ_FNFL01000005.1"/>
</dbReference>
<gene>
    <name evidence="1" type="ORF">SAMN05216243_2958</name>
</gene>
<accession>A0A1G9BCY2</accession>
<dbReference type="Proteomes" id="UP000198694">
    <property type="component" value="Unassembled WGS sequence"/>
</dbReference>
<evidence type="ECO:0000313" key="2">
    <source>
        <dbReference type="Proteomes" id="UP000198694"/>
    </source>
</evidence>
<protein>
    <submittedName>
        <fullName evidence="1">Uncharacterized protein</fullName>
    </submittedName>
</protein>
<evidence type="ECO:0000313" key="1">
    <source>
        <dbReference type="EMBL" id="SDK37426.1"/>
    </source>
</evidence>
<sequence>MNLLNTFAEAIQLELFDDVQEANKWLKSNAGTEVIDIKISSSSNKILIIWKDL</sequence>
<proteinExistence type="predicted"/>
<dbReference type="AlphaFoldDB" id="A0A1G9BCY2"/>
<organism evidence="1 2">
    <name type="scientific">Sediminibacillus albus</name>
    <dbReference type="NCBI Taxonomy" id="407036"/>
    <lineage>
        <taxon>Bacteria</taxon>
        <taxon>Bacillati</taxon>
        <taxon>Bacillota</taxon>
        <taxon>Bacilli</taxon>
        <taxon>Bacillales</taxon>
        <taxon>Bacillaceae</taxon>
        <taxon>Sediminibacillus</taxon>
    </lineage>
</organism>
<keyword evidence="2" id="KW-1185">Reference proteome</keyword>
<name>A0A1G9BCY2_9BACI</name>
<dbReference type="STRING" id="407036.SAMN05216243_2958"/>